<proteinExistence type="predicted"/>
<dbReference type="EMBL" id="MU155134">
    <property type="protein sequence ID" value="KAF9485605.1"/>
    <property type="molecule type" value="Genomic_DNA"/>
</dbReference>
<dbReference type="Pfam" id="PF00646">
    <property type="entry name" value="F-box"/>
    <property type="match status" value="1"/>
</dbReference>
<gene>
    <name evidence="2" type="ORF">BDN70DRAFT_870895</name>
</gene>
<dbReference type="AlphaFoldDB" id="A0A9P6D788"/>
<name>A0A9P6D788_9AGAR</name>
<protein>
    <recommendedName>
        <fullName evidence="1">F-box domain-containing protein</fullName>
    </recommendedName>
</protein>
<dbReference type="OrthoDB" id="2322499at2759"/>
<dbReference type="SMART" id="SM00355">
    <property type="entry name" value="ZnF_C2H2"/>
    <property type="match status" value="2"/>
</dbReference>
<reference evidence="2" key="1">
    <citation type="submission" date="2020-11" db="EMBL/GenBank/DDBJ databases">
        <authorList>
            <consortium name="DOE Joint Genome Institute"/>
            <person name="Ahrendt S."/>
            <person name="Riley R."/>
            <person name="Andreopoulos W."/>
            <person name="Labutti K."/>
            <person name="Pangilinan J."/>
            <person name="Ruiz-Duenas F.J."/>
            <person name="Barrasa J.M."/>
            <person name="Sanchez-Garcia M."/>
            <person name="Camarero S."/>
            <person name="Miyauchi S."/>
            <person name="Serrano A."/>
            <person name="Linde D."/>
            <person name="Babiker R."/>
            <person name="Drula E."/>
            <person name="Ayuso-Fernandez I."/>
            <person name="Pacheco R."/>
            <person name="Padilla G."/>
            <person name="Ferreira P."/>
            <person name="Barriuso J."/>
            <person name="Kellner H."/>
            <person name="Castanera R."/>
            <person name="Alfaro M."/>
            <person name="Ramirez L."/>
            <person name="Pisabarro A.G."/>
            <person name="Kuo A."/>
            <person name="Tritt A."/>
            <person name="Lipzen A."/>
            <person name="He G."/>
            <person name="Yan M."/>
            <person name="Ng V."/>
            <person name="Cullen D."/>
            <person name="Martin F."/>
            <person name="Rosso M.-N."/>
            <person name="Henrissat B."/>
            <person name="Hibbett D."/>
            <person name="Martinez A.T."/>
            <person name="Grigoriev I.V."/>
        </authorList>
    </citation>
    <scope>NUCLEOTIDE SEQUENCE</scope>
    <source>
        <strain evidence="2">CIRM-BRFM 674</strain>
    </source>
</reference>
<dbReference type="SMART" id="SM00256">
    <property type="entry name" value="FBOX"/>
    <property type="match status" value="1"/>
</dbReference>
<dbReference type="InterPro" id="IPR013087">
    <property type="entry name" value="Znf_C2H2_type"/>
</dbReference>
<dbReference type="CDD" id="cd09917">
    <property type="entry name" value="F-box_SF"/>
    <property type="match status" value="1"/>
</dbReference>
<dbReference type="InterPro" id="IPR001810">
    <property type="entry name" value="F-box_dom"/>
</dbReference>
<dbReference type="SUPFAM" id="SSF81383">
    <property type="entry name" value="F-box domain"/>
    <property type="match status" value="1"/>
</dbReference>
<evidence type="ECO:0000313" key="3">
    <source>
        <dbReference type="Proteomes" id="UP000807469"/>
    </source>
</evidence>
<dbReference type="PROSITE" id="PS50181">
    <property type="entry name" value="FBOX"/>
    <property type="match status" value="1"/>
</dbReference>
<dbReference type="PROSITE" id="PS00028">
    <property type="entry name" value="ZINC_FINGER_C2H2_1"/>
    <property type="match status" value="1"/>
</dbReference>
<keyword evidence="3" id="KW-1185">Reference proteome</keyword>
<organism evidence="2 3">
    <name type="scientific">Pholiota conissans</name>
    <dbReference type="NCBI Taxonomy" id="109636"/>
    <lineage>
        <taxon>Eukaryota</taxon>
        <taxon>Fungi</taxon>
        <taxon>Dikarya</taxon>
        <taxon>Basidiomycota</taxon>
        <taxon>Agaricomycotina</taxon>
        <taxon>Agaricomycetes</taxon>
        <taxon>Agaricomycetidae</taxon>
        <taxon>Agaricales</taxon>
        <taxon>Agaricineae</taxon>
        <taxon>Strophariaceae</taxon>
        <taxon>Pholiota</taxon>
    </lineage>
</organism>
<accession>A0A9P6D788</accession>
<dbReference type="Proteomes" id="UP000807469">
    <property type="component" value="Unassembled WGS sequence"/>
</dbReference>
<dbReference type="InterPro" id="IPR036047">
    <property type="entry name" value="F-box-like_dom_sf"/>
</dbReference>
<sequence length="679" mass="79027">MESRRSTKATRKRHTETDSADEYIEELVDDVAETSKVVKGKKRKNREEDALPRAKLAKRAKGKPKGYLKKLVEMPLDILFEIFGHLNPLDLLQLTRTTRALRDILTGRSSISIWRSARSSVIGLPDCPDDLTERQYAILMFVHRCSFCQKDRVLHISWYARIKSCIACLKENFTSVQAWFESWTLKRSYPPLLAQWVPFVEVKSRAVRNNFYRDRNSTYYIAKKVEKQWQSEYEACEDPQSKYNWLLRKLEERYAIQKHARACAFFYEAWLKDDISDIRKQFKRYAELMNYVKKFELDDELYKVAPNHDCLLGLEDIRSLFRSVNLPMTQSDIDRLKNVCTMYLAPLTKARERAEYEELYKMHKCILSEIYDNGIKTLPVGAPCPTLAEVYCTAEAHELVDYSKPATTALSVPFDQVVALWRKHVDGKLLELFETAYGPHNFDPASVFDLAITFFHCTGSGRYHPCRDPIMRRDQAMVHTCTDRTDPNAPPRQHAFETVFGRAIWRDVSSSLVCRNAQLKVVQRMVEMCGLDPKVATACQMNELNPVFECLTCNSIQEGRATMTWATVIGHYYLVHPSDMHLSDLVILEEPTAIKVRERVKEAQERETCKKNSSRCDVVCPHCASSFKDIEWYQRHLKKEHQISGFTYEELIHSCWQSRIPPVYRLWPPRWPSESDTTA</sequence>
<comment type="caution">
    <text evidence="2">The sequence shown here is derived from an EMBL/GenBank/DDBJ whole genome shotgun (WGS) entry which is preliminary data.</text>
</comment>
<feature type="domain" description="F-box" evidence="1">
    <location>
        <begin position="68"/>
        <end position="117"/>
    </location>
</feature>
<evidence type="ECO:0000259" key="1">
    <source>
        <dbReference type="PROSITE" id="PS50181"/>
    </source>
</evidence>
<evidence type="ECO:0000313" key="2">
    <source>
        <dbReference type="EMBL" id="KAF9485605.1"/>
    </source>
</evidence>